<feature type="region of interest" description="Disordered" evidence="1">
    <location>
        <begin position="25"/>
        <end position="131"/>
    </location>
</feature>
<dbReference type="AlphaFoldDB" id="A0A9E7EUU6"/>
<keyword evidence="3" id="KW-1185">Reference proteome</keyword>
<reference evidence="2" key="1">
    <citation type="submission" date="2022-05" db="EMBL/GenBank/DDBJ databases">
        <title>The Musa troglodytarum L. genome provides insights into the mechanism of non-climacteric behaviour and enrichment of carotenoids.</title>
        <authorList>
            <person name="Wang J."/>
        </authorList>
    </citation>
    <scope>NUCLEOTIDE SEQUENCE</scope>
    <source>
        <tissue evidence="2">Leaf</tissue>
    </source>
</reference>
<sequence length="374" mass="42135">MASSFPAIPTVARSMLEEMLDALKLREEKPKDVPPALPARPTMRRRLPSAKKSLPVKFGIGSNEAGSSSKDPGVMEEDARSESRESSIGFKASLEDPEDETGDHSGYVGAEEASDKDHDELHASRSEELQKQVLKMKTEMREKEEENVELLQQVQQIENKWSLCEEKMKSMEQLYQKQIESLKVSLAAVQKSLAGNDMVKQPGKFDMPADARPPTKHHDSETGLSKDVDGRNNAVGQLTKEFEKQKQLFEEDARVLSEVKSGQLGSVKKSIEELQKLKVRYAAWKKEYKVRVHDTKASLRKLGKSDQGAALRDPDSQPKIFVICEAQEGGQERSTLLPVKVLRRFQVLHLMEWQLLPVSCRLQEKLFILALESI</sequence>
<feature type="region of interest" description="Disordered" evidence="1">
    <location>
        <begin position="199"/>
        <end position="231"/>
    </location>
</feature>
<dbReference type="EMBL" id="CP097503">
    <property type="protein sequence ID" value="URD84354.1"/>
    <property type="molecule type" value="Genomic_DNA"/>
</dbReference>
<feature type="compositionally biased region" description="Basic and acidic residues" evidence="1">
    <location>
        <begin position="216"/>
        <end position="230"/>
    </location>
</feature>
<organism evidence="2 3">
    <name type="scientific">Musa troglodytarum</name>
    <name type="common">fe'i banana</name>
    <dbReference type="NCBI Taxonomy" id="320322"/>
    <lineage>
        <taxon>Eukaryota</taxon>
        <taxon>Viridiplantae</taxon>
        <taxon>Streptophyta</taxon>
        <taxon>Embryophyta</taxon>
        <taxon>Tracheophyta</taxon>
        <taxon>Spermatophyta</taxon>
        <taxon>Magnoliopsida</taxon>
        <taxon>Liliopsida</taxon>
        <taxon>Zingiberales</taxon>
        <taxon>Musaceae</taxon>
        <taxon>Musa</taxon>
    </lineage>
</organism>
<dbReference type="Proteomes" id="UP001055439">
    <property type="component" value="Chromosome 10"/>
</dbReference>
<gene>
    <name evidence="2" type="ORF">MUK42_05082</name>
</gene>
<feature type="compositionally biased region" description="Basic and acidic residues" evidence="1">
    <location>
        <begin position="113"/>
        <end position="131"/>
    </location>
</feature>
<accession>A0A9E7EUU6</accession>
<evidence type="ECO:0000313" key="2">
    <source>
        <dbReference type="EMBL" id="URD84354.1"/>
    </source>
</evidence>
<proteinExistence type="predicted"/>
<evidence type="ECO:0000313" key="3">
    <source>
        <dbReference type="Proteomes" id="UP001055439"/>
    </source>
</evidence>
<protein>
    <submittedName>
        <fullName evidence="2">Myosin-J heavy chain-like</fullName>
    </submittedName>
</protein>
<dbReference type="OrthoDB" id="683848at2759"/>
<name>A0A9E7EUU6_9LILI</name>
<evidence type="ECO:0000256" key="1">
    <source>
        <dbReference type="SAM" id="MobiDB-lite"/>
    </source>
</evidence>